<dbReference type="SMART" id="SM00490">
    <property type="entry name" value="HELICc"/>
    <property type="match status" value="1"/>
</dbReference>
<dbReference type="InterPro" id="IPR009057">
    <property type="entry name" value="Homeodomain-like_sf"/>
</dbReference>
<evidence type="ECO:0000256" key="2">
    <source>
        <dbReference type="ARBA" id="ARBA00009687"/>
    </source>
</evidence>
<feature type="region of interest" description="Disordered" evidence="12">
    <location>
        <begin position="968"/>
        <end position="1007"/>
    </location>
</feature>
<dbReference type="AlphaFoldDB" id="A0A2T0FJU5"/>
<feature type="compositionally biased region" description="Acidic residues" evidence="12">
    <location>
        <begin position="109"/>
        <end position="122"/>
    </location>
</feature>
<dbReference type="GO" id="GO:0000785">
    <property type="term" value="C:chromatin"/>
    <property type="evidence" value="ECO:0007669"/>
    <property type="project" value="TreeGrafter"/>
</dbReference>
<dbReference type="SUPFAM" id="SSF46689">
    <property type="entry name" value="Homeodomain-like"/>
    <property type="match status" value="1"/>
</dbReference>
<evidence type="ECO:0000313" key="16">
    <source>
        <dbReference type="Proteomes" id="UP000238350"/>
    </source>
</evidence>
<dbReference type="EMBL" id="NDIQ01000021">
    <property type="protein sequence ID" value="PRT55245.1"/>
    <property type="molecule type" value="Genomic_DNA"/>
</dbReference>
<evidence type="ECO:0000256" key="12">
    <source>
        <dbReference type="SAM" id="MobiDB-lite"/>
    </source>
</evidence>
<dbReference type="SMART" id="SM00487">
    <property type="entry name" value="DEXDc"/>
    <property type="match status" value="1"/>
</dbReference>
<keyword evidence="5" id="KW-0378">Hydrolase</keyword>
<dbReference type="CDD" id="cd17997">
    <property type="entry name" value="DEXHc_SMARCA1_SMARCA5"/>
    <property type="match status" value="1"/>
</dbReference>
<evidence type="ECO:0000256" key="4">
    <source>
        <dbReference type="ARBA" id="ARBA00022741"/>
    </source>
</evidence>
<dbReference type="GO" id="GO:0004386">
    <property type="term" value="F:helicase activity"/>
    <property type="evidence" value="ECO:0007669"/>
    <property type="project" value="UniProtKB-KW"/>
</dbReference>
<evidence type="ECO:0000256" key="9">
    <source>
        <dbReference type="ARBA" id="ARBA00023015"/>
    </source>
</evidence>
<dbReference type="FunFam" id="3.40.50.300:FF:000082">
    <property type="entry name" value="ISWI chromatin remodeling complex ATPase ISW1"/>
    <property type="match status" value="1"/>
</dbReference>
<dbReference type="RefSeq" id="XP_024665190.1">
    <property type="nucleotide sequence ID" value="XM_024809422.1"/>
</dbReference>
<sequence>MPPRRSERYTPASDSSDEESLESRGNTPFKARGNYLIDESSSKGLRSQAVNRFKHLLGLSDLFRHFVDLRAQRDTEFQSILDDAEKANRKHRSSTSGLKNRQFHRQAAEEDNEGNMLDDDSDDELTVFTESPAFIKGKLRDYQIDGLNWMISLYQNSLSGILADEMGLGKTLQTISFLTYLREVRKIVGPYLIIVPKSTIDNWAREFAKWSPKFNVLVLSGDKQSRAELVRKRLKPCDFDVCITSFELVIREKAALKRFAWQYLVVDEAHRIKNEESILSRIVRLLFSRNRLLITGTPLQNNLHELWALLNFLLPDVFADSEVFDEWFQSENEDQERVVEQLHRLLRPFLLRRVKNDVERSLLPKKEINLYVGMTDMQIQWYQKLLEKDLDAINGNDKRSGESKMRLLNVVMQLRKCCNHPYLFEGAEPGPPFTTDEHIITNSAKMVVLDKLLARLKEQGSRVLIFSQMSRMLDILEDYCSFRDYEYCRIDGSTEHEDRVEAIDEFNKPGSKKMIFLLTTRAGGLGINLTTADQVVLYDSDWNPQADLQAMDRAHRIGQTKQVVVYRFVTENAIEEKVLERAAQKLRLDQLVIQQGRSSQQDKAKQAASKEELVDMIRHGAQNVFDQNKGTFVDESIDDIIRNGESRTKELNVKYSALGLDELQKFTFDHPTQAIVSRHQASAEGSDTEHVRHRRERKELVYSADGLEKVRLSRPPRQVPIVDYQFFPPELEQLQEKEMTYYRKQVGVRVSTEDFSDEDEEACEQMNREIEAAEPLTEEEQARKEELVNEGFPMFTKRDFHHFLHLAAKHGRDGIDAIVGEWSEKDEATVRRYHKVFFERFKELNDYERYMAQIEAGESRSRKQNHQFEILKNKVTGCRAPLSEMQITYPLSNVRRSYNEDEDRFLLVAMYELGLDTPNLFEEIRTRIRTSGLFDYDWFFMSRSAVEISRRCSTLLLIITREVDGPSALKRKSRKEAVESDEEVDETPRRKGRRKRTERAATEEFSE</sequence>
<keyword evidence="4" id="KW-0547">Nucleotide-binding</keyword>
<dbReference type="Pfam" id="PF00271">
    <property type="entry name" value="Helicase_C"/>
    <property type="match status" value="1"/>
</dbReference>
<dbReference type="InterPro" id="IPR001650">
    <property type="entry name" value="Helicase_C-like"/>
</dbReference>
<dbReference type="Gene3D" id="3.40.50.300">
    <property type="entry name" value="P-loop containing nucleotide triphosphate hydrolases"/>
    <property type="match status" value="1"/>
</dbReference>
<evidence type="ECO:0000256" key="1">
    <source>
        <dbReference type="ARBA" id="ARBA00004123"/>
    </source>
</evidence>
<evidence type="ECO:0000256" key="5">
    <source>
        <dbReference type="ARBA" id="ARBA00022801"/>
    </source>
</evidence>
<evidence type="ECO:0000256" key="8">
    <source>
        <dbReference type="ARBA" id="ARBA00022853"/>
    </source>
</evidence>
<dbReference type="GO" id="GO:0003677">
    <property type="term" value="F:DNA binding"/>
    <property type="evidence" value="ECO:0007669"/>
    <property type="project" value="InterPro"/>
</dbReference>
<dbReference type="GO" id="GO:0005634">
    <property type="term" value="C:nucleus"/>
    <property type="evidence" value="ECO:0007669"/>
    <property type="project" value="UniProtKB-SubCell"/>
</dbReference>
<dbReference type="PROSITE" id="PS51194">
    <property type="entry name" value="HELICASE_CTER"/>
    <property type="match status" value="1"/>
</dbReference>
<organism evidence="15 16">
    <name type="scientific">Wickerhamiella sorbophila</name>
    <dbReference type="NCBI Taxonomy" id="45607"/>
    <lineage>
        <taxon>Eukaryota</taxon>
        <taxon>Fungi</taxon>
        <taxon>Dikarya</taxon>
        <taxon>Ascomycota</taxon>
        <taxon>Saccharomycotina</taxon>
        <taxon>Dipodascomycetes</taxon>
        <taxon>Dipodascales</taxon>
        <taxon>Trichomonascaceae</taxon>
        <taxon>Wickerhamiella</taxon>
    </lineage>
</organism>
<keyword evidence="6" id="KW-0347">Helicase</keyword>
<dbReference type="PROSITE" id="PS51192">
    <property type="entry name" value="HELICASE_ATP_BIND_1"/>
    <property type="match status" value="1"/>
</dbReference>
<dbReference type="InterPro" id="IPR049730">
    <property type="entry name" value="SNF2/RAD54-like_C"/>
</dbReference>
<gene>
    <name evidence="15" type="ORF">B9G98_02865</name>
</gene>
<keyword evidence="10" id="KW-0804">Transcription</keyword>
<feature type="compositionally biased region" description="Basic and acidic residues" evidence="12">
    <location>
        <begin position="998"/>
        <end position="1007"/>
    </location>
</feature>
<dbReference type="Gene3D" id="3.40.50.10810">
    <property type="entry name" value="Tandem AAA-ATPase domain"/>
    <property type="match status" value="1"/>
</dbReference>
<dbReference type="STRING" id="45607.A0A2T0FJU5"/>
<feature type="region of interest" description="Disordered" evidence="12">
    <location>
        <begin position="86"/>
        <end position="122"/>
    </location>
</feature>
<protein>
    <submittedName>
        <fullName evidence="15">ISWI chromatin-remodeling complex ATPase ISW2</fullName>
    </submittedName>
</protein>
<comment type="subcellular location">
    <subcellularLocation>
        <location evidence="1">Nucleus</location>
    </subcellularLocation>
</comment>
<dbReference type="FunFam" id="3.40.50.10810:FF:000002">
    <property type="entry name" value="ISWI chromatin-remodeling complex ATPase CHR11 isoform A"/>
    <property type="match status" value="1"/>
</dbReference>
<reference evidence="15 16" key="1">
    <citation type="submission" date="2017-04" db="EMBL/GenBank/DDBJ databases">
        <title>Genome sequencing of [Candida] sorbophila.</title>
        <authorList>
            <person name="Ahn J.O."/>
        </authorList>
    </citation>
    <scope>NUCLEOTIDE SEQUENCE [LARGE SCALE GENOMIC DNA]</scope>
    <source>
        <strain evidence="15 16">DS02</strain>
    </source>
</reference>
<dbReference type="InterPro" id="IPR014001">
    <property type="entry name" value="Helicase_ATP-bd"/>
</dbReference>
<evidence type="ECO:0000259" key="13">
    <source>
        <dbReference type="PROSITE" id="PS51192"/>
    </source>
</evidence>
<keyword evidence="8" id="KW-0156">Chromatin regulator</keyword>
<dbReference type="GO" id="GO:0005524">
    <property type="term" value="F:ATP binding"/>
    <property type="evidence" value="ECO:0007669"/>
    <property type="project" value="UniProtKB-KW"/>
</dbReference>
<dbReference type="Pfam" id="PF09111">
    <property type="entry name" value="SLIDE"/>
    <property type="match status" value="1"/>
</dbReference>
<dbReference type="InterPro" id="IPR038718">
    <property type="entry name" value="SNF2-like_sf"/>
</dbReference>
<keyword evidence="9" id="KW-0805">Transcription regulation</keyword>
<feature type="region of interest" description="Disordered" evidence="12">
    <location>
        <begin position="1"/>
        <end position="33"/>
    </location>
</feature>
<dbReference type="CDD" id="cd18793">
    <property type="entry name" value="SF2_C_SNF"/>
    <property type="match status" value="1"/>
</dbReference>
<dbReference type="InterPro" id="IPR036306">
    <property type="entry name" value="ISWI_HAND-dom_sf"/>
</dbReference>
<keyword evidence="3" id="KW-0677">Repeat</keyword>
<name>A0A2T0FJU5_9ASCO</name>
<feature type="domain" description="Helicase ATP-binding" evidence="13">
    <location>
        <begin position="151"/>
        <end position="316"/>
    </location>
</feature>
<dbReference type="InterPro" id="IPR044754">
    <property type="entry name" value="Isw1/2_DEXHc"/>
</dbReference>
<proteinExistence type="inferred from homology"/>
<dbReference type="PANTHER" id="PTHR45623">
    <property type="entry name" value="CHROMODOMAIN-HELICASE-DNA-BINDING PROTEIN 3-RELATED-RELATED"/>
    <property type="match status" value="1"/>
</dbReference>
<dbReference type="GO" id="GO:0016887">
    <property type="term" value="F:ATP hydrolysis activity"/>
    <property type="evidence" value="ECO:0007669"/>
    <property type="project" value="TreeGrafter"/>
</dbReference>
<evidence type="ECO:0000259" key="14">
    <source>
        <dbReference type="PROSITE" id="PS51194"/>
    </source>
</evidence>
<dbReference type="GO" id="GO:0045944">
    <property type="term" value="P:positive regulation of transcription by RNA polymerase II"/>
    <property type="evidence" value="ECO:0007669"/>
    <property type="project" value="UniProtKB-ARBA"/>
</dbReference>
<feature type="domain" description="Helicase C-terminal" evidence="14">
    <location>
        <begin position="448"/>
        <end position="599"/>
    </location>
</feature>
<dbReference type="GO" id="GO:0140658">
    <property type="term" value="F:ATP-dependent chromatin remodeler activity"/>
    <property type="evidence" value="ECO:0007669"/>
    <property type="project" value="TreeGrafter"/>
</dbReference>
<dbReference type="InterPro" id="IPR015194">
    <property type="entry name" value="ISWI_HAND-dom"/>
</dbReference>
<dbReference type="Pfam" id="PF00176">
    <property type="entry name" value="SNF2-rel_dom"/>
    <property type="match status" value="1"/>
</dbReference>
<dbReference type="GeneID" id="36516613"/>
<evidence type="ECO:0000256" key="3">
    <source>
        <dbReference type="ARBA" id="ARBA00022737"/>
    </source>
</evidence>
<dbReference type="Gene3D" id="1.10.10.60">
    <property type="entry name" value="Homeodomain-like"/>
    <property type="match status" value="2"/>
</dbReference>
<evidence type="ECO:0000313" key="15">
    <source>
        <dbReference type="EMBL" id="PRT55245.1"/>
    </source>
</evidence>
<comment type="caution">
    <text evidence="15">The sequence shown here is derived from an EMBL/GenBank/DDBJ whole genome shotgun (WGS) entry which is preliminary data.</text>
</comment>
<keyword evidence="16" id="KW-1185">Reference proteome</keyword>
<dbReference type="Gene3D" id="1.10.1040.30">
    <property type="entry name" value="ISWI, HAND domain"/>
    <property type="match status" value="1"/>
</dbReference>
<dbReference type="GO" id="GO:0042393">
    <property type="term" value="F:histone binding"/>
    <property type="evidence" value="ECO:0007669"/>
    <property type="project" value="TreeGrafter"/>
</dbReference>
<dbReference type="SUPFAM" id="SSF52540">
    <property type="entry name" value="P-loop containing nucleoside triphosphate hydrolases"/>
    <property type="match status" value="2"/>
</dbReference>
<dbReference type="InterPro" id="IPR015195">
    <property type="entry name" value="SLIDE"/>
</dbReference>
<dbReference type="PANTHER" id="PTHR45623:SF49">
    <property type="entry name" value="SWI_SNF-RELATED MATRIX-ASSOCIATED ACTIN-DEPENDENT REGULATOR OF CHROMATIN SUBFAMILY A MEMBER 5"/>
    <property type="match status" value="1"/>
</dbReference>
<dbReference type="InterPro" id="IPR000330">
    <property type="entry name" value="SNF2_N"/>
</dbReference>
<evidence type="ECO:0000256" key="6">
    <source>
        <dbReference type="ARBA" id="ARBA00022806"/>
    </source>
</evidence>
<dbReference type="Proteomes" id="UP000238350">
    <property type="component" value="Unassembled WGS sequence"/>
</dbReference>
<dbReference type="GO" id="GO:0031491">
    <property type="term" value="F:nucleosome binding"/>
    <property type="evidence" value="ECO:0007669"/>
    <property type="project" value="InterPro"/>
</dbReference>
<evidence type="ECO:0000256" key="7">
    <source>
        <dbReference type="ARBA" id="ARBA00022840"/>
    </source>
</evidence>
<dbReference type="GO" id="GO:0034728">
    <property type="term" value="P:nucleosome organization"/>
    <property type="evidence" value="ECO:0007669"/>
    <property type="project" value="TreeGrafter"/>
</dbReference>
<dbReference type="OrthoDB" id="5857104at2759"/>
<accession>A0A2T0FJU5</accession>
<dbReference type="Pfam" id="PF09110">
    <property type="entry name" value="HAND"/>
    <property type="match status" value="1"/>
</dbReference>
<dbReference type="InterPro" id="IPR027417">
    <property type="entry name" value="P-loop_NTPase"/>
</dbReference>
<evidence type="ECO:0000256" key="11">
    <source>
        <dbReference type="ARBA" id="ARBA00023242"/>
    </source>
</evidence>
<comment type="similarity">
    <text evidence="2">Belongs to the SNF2/RAD54 helicase family. ISWI subfamily.</text>
</comment>
<evidence type="ECO:0000256" key="10">
    <source>
        <dbReference type="ARBA" id="ARBA00023163"/>
    </source>
</evidence>
<dbReference type="SUPFAM" id="SSF101224">
    <property type="entry name" value="HAND domain of the nucleosome remodeling ATPase ISWI"/>
    <property type="match status" value="1"/>
</dbReference>
<keyword evidence="7" id="KW-0067">ATP-binding</keyword>
<keyword evidence="11" id="KW-0539">Nucleus</keyword>